<reference evidence="5 6" key="1">
    <citation type="submission" date="2017-12" db="EMBL/GenBank/DDBJ databases">
        <title>Phylogenetic diversity of female urinary microbiome.</title>
        <authorList>
            <person name="Thomas-White K."/>
            <person name="Wolfe A.J."/>
        </authorList>
    </citation>
    <scope>NUCLEOTIDE SEQUENCE [LARGE SCALE GENOMIC DNA]</scope>
    <source>
        <strain evidence="5 6">UMB0321</strain>
    </source>
</reference>
<protein>
    <submittedName>
        <fullName evidence="5">Alpha/beta hydrolase</fullName>
    </submittedName>
</protein>
<keyword evidence="2" id="KW-0719">Serine esterase</keyword>
<dbReference type="GO" id="GO:0034338">
    <property type="term" value="F:short-chain carboxylesterase activity"/>
    <property type="evidence" value="ECO:0007669"/>
    <property type="project" value="TreeGrafter"/>
</dbReference>
<evidence type="ECO:0000313" key="5">
    <source>
        <dbReference type="EMBL" id="PLA40350.1"/>
    </source>
</evidence>
<feature type="active site" description="Charge relay system" evidence="4">
    <location>
        <position position="288"/>
    </location>
</feature>
<organism evidence="5 6">
    <name type="scientific">Neisseria sicca</name>
    <dbReference type="NCBI Taxonomy" id="490"/>
    <lineage>
        <taxon>Bacteria</taxon>
        <taxon>Pseudomonadati</taxon>
        <taxon>Pseudomonadota</taxon>
        <taxon>Betaproteobacteria</taxon>
        <taxon>Neisseriales</taxon>
        <taxon>Neisseriaceae</taxon>
        <taxon>Neisseria</taxon>
    </lineage>
</organism>
<name>A0A2I1XCH9_NEISI</name>
<sequence length="316" mass="34819">METLCPNTPLWLRNGHADTIFAKFIQRPAPAYRRELLPDSTGRTLVACDFVDAADPDAPLVVLFHGLEGSSRSHYAVELMRAVIEKGWNGVVVHFRSCGGVENTAPVFYHLGDTREIGFMLEMLSERYCRIYVAGVSLGGNALAKYLGEYGSLGMAAVPYAAAAVSAPVDAAAAGTRFDKGMSKLLYTRYFLKSLLPKAAATGFQTTSLKECKTLGDFDDRFTAPLHGFADRHDYYRRASCKPWLKTVRTPLLLLNAVNDPFLPPKALPTVEEVSSAVTLLQPQYGGHAAFVSRDKGRLNLQWLPQTLLTYFEAFE</sequence>
<proteinExistence type="inferred from homology"/>
<dbReference type="EMBL" id="PKJO01000005">
    <property type="protein sequence ID" value="PLA40350.1"/>
    <property type="molecule type" value="Genomic_DNA"/>
</dbReference>
<dbReference type="PANTHER" id="PTHR10794:SF94">
    <property type="entry name" value="ESTERASE YHET-RELATED"/>
    <property type="match status" value="1"/>
</dbReference>
<dbReference type="InterPro" id="IPR050960">
    <property type="entry name" value="AB_hydrolase_4_sf"/>
</dbReference>
<dbReference type="SUPFAM" id="SSF53474">
    <property type="entry name" value="alpha/beta-Hydrolases"/>
    <property type="match status" value="1"/>
</dbReference>
<accession>A0A2I1XCH9</accession>
<evidence type="ECO:0000256" key="3">
    <source>
        <dbReference type="ARBA" id="ARBA00022801"/>
    </source>
</evidence>
<evidence type="ECO:0000256" key="1">
    <source>
        <dbReference type="ARBA" id="ARBA00010884"/>
    </source>
</evidence>
<feature type="active site" description="Charge relay system" evidence="4">
    <location>
        <position position="260"/>
    </location>
</feature>
<keyword evidence="3 5" id="KW-0378">Hydrolase</keyword>
<dbReference type="InterPro" id="IPR029058">
    <property type="entry name" value="AB_hydrolase_fold"/>
</dbReference>
<dbReference type="AlphaFoldDB" id="A0A2I1XCH9"/>
<dbReference type="Gene3D" id="3.40.50.1820">
    <property type="entry name" value="alpha/beta hydrolase"/>
    <property type="match status" value="1"/>
</dbReference>
<dbReference type="PIRSF" id="PIRSF005211">
    <property type="entry name" value="Ab_hydro_YheT"/>
    <property type="match status" value="1"/>
</dbReference>
<dbReference type="PANTHER" id="PTHR10794">
    <property type="entry name" value="ABHYDROLASE DOMAIN-CONTAINING PROTEIN"/>
    <property type="match status" value="1"/>
</dbReference>
<comment type="caution">
    <text evidence="5">The sequence shown here is derived from an EMBL/GenBank/DDBJ whole genome shotgun (WGS) entry which is preliminary data.</text>
</comment>
<evidence type="ECO:0000256" key="4">
    <source>
        <dbReference type="PIRSR" id="PIRSR005211-1"/>
    </source>
</evidence>
<evidence type="ECO:0000313" key="6">
    <source>
        <dbReference type="Proteomes" id="UP000234767"/>
    </source>
</evidence>
<dbReference type="InterPro" id="IPR012020">
    <property type="entry name" value="ABHD4"/>
</dbReference>
<dbReference type="PROSITE" id="PS01133">
    <property type="entry name" value="UPF0017"/>
    <property type="match status" value="1"/>
</dbReference>
<dbReference type="Proteomes" id="UP000234767">
    <property type="component" value="Unassembled WGS sequence"/>
</dbReference>
<evidence type="ECO:0000256" key="2">
    <source>
        <dbReference type="ARBA" id="ARBA00022487"/>
    </source>
</evidence>
<dbReference type="RefSeq" id="WP_101810168.1">
    <property type="nucleotide sequence ID" value="NZ_PKJO01000005.1"/>
</dbReference>
<gene>
    <name evidence="5" type="ORF">CYK00_05225</name>
</gene>
<comment type="similarity">
    <text evidence="1">Belongs to the AB hydrolase superfamily. AB hydrolase 4 family.</text>
</comment>
<dbReference type="GO" id="GO:0047372">
    <property type="term" value="F:monoacylglycerol lipase activity"/>
    <property type="evidence" value="ECO:0007669"/>
    <property type="project" value="TreeGrafter"/>
</dbReference>
<dbReference type="InterPro" id="IPR000952">
    <property type="entry name" value="AB_hydrolase_4_CS"/>
</dbReference>
<feature type="active site" description="Charge relay system" evidence="4">
    <location>
        <position position="137"/>
    </location>
</feature>